<dbReference type="EMBL" id="FRCS01000009">
    <property type="protein sequence ID" value="SHN43611.1"/>
    <property type="molecule type" value="Genomic_DNA"/>
</dbReference>
<proteinExistence type="predicted"/>
<keyword evidence="3" id="KW-1185">Reference proteome</keyword>
<dbReference type="InterPro" id="IPR024078">
    <property type="entry name" value="LmbE-like_dom_sf"/>
</dbReference>
<dbReference type="PANTHER" id="PTHR12993:SF26">
    <property type="entry name" value="1D-MYO-INOSITOL 2-ACETAMIDO-2-DEOXY-ALPHA-D-GLUCOPYRANOSIDE DEACETYLASE"/>
    <property type="match status" value="1"/>
</dbReference>
<dbReference type="STRING" id="134849.SAMN05443668_109270"/>
<protein>
    <submittedName>
        <fullName evidence="2">N-acetylglucosaminyl deacetylase, LmbE family</fullName>
    </submittedName>
</protein>
<dbReference type="SUPFAM" id="SSF102588">
    <property type="entry name" value="LmbE-like"/>
    <property type="match status" value="1"/>
</dbReference>
<reference evidence="2 3" key="1">
    <citation type="submission" date="2016-11" db="EMBL/GenBank/DDBJ databases">
        <authorList>
            <person name="Jaros S."/>
            <person name="Januszkiewicz K."/>
            <person name="Wedrychowicz H."/>
        </authorList>
    </citation>
    <scope>NUCLEOTIDE SEQUENCE [LARGE SCALE GENOMIC DNA]</scope>
    <source>
        <strain evidence="2 3">DSM 46144</strain>
    </source>
</reference>
<dbReference type="GO" id="GO:0016137">
    <property type="term" value="P:glycoside metabolic process"/>
    <property type="evidence" value="ECO:0007669"/>
    <property type="project" value="UniProtKB-ARBA"/>
</dbReference>
<dbReference type="GO" id="GO:0016811">
    <property type="term" value="F:hydrolase activity, acting on carbon-nitrogen (but not peptide) bonds, in linear amides"/>
    <property type="evidence" value="ECO:0007669"/>
    <property type="project" value="TreeGrafter"/>
</dbReference>
<dbReference type="Proteomes" id="UP000184440">
    <property type="component" value="Unassembled WGS sequence"/>
</dbReference>
<gene>
    <name evidence="2" type="ORF">SAMN05443668_109270</name>
</gene>
<name>A0A1M7RBM8_9ACTN</name>
<organism evidence="2 3">
    <name type="scientific">Cryptosporangium aurantiacum</name>
    <dbReference type="NCBI Taxonomy" id="134849"/>
    <lineage>
        <taxon>Bacteria</taxon>
        <taxon>Bacillati</taxon>
        <taxon>Actinomycetota</taxon>
        <taxon>Actinomycetes</taxon>
        <taxon>Cryptosporangiales</taxon>
        <taxon>Cryptosporangiaceae</taxon>
        <taxon>Cryptosporangium</taxon>
    </lineage>
</organism>
<dbReference type="InterPro" id="IPR003737">
    <property type="entry name" value="GlcNAc_PI_deacetylase-related"/>
</dbReference>
<keyword evidence="1" id="KW-0862">Zinc</keyword>
<dbReference type="Pfam" id="PF02585">
    <property type="entry name" value="PIG-L"/>
    <property type="match status" value="1"/>
</dbReference>
<dbReference type="AlphaFoldDB" id="A0A1M7RBM8"/>
<accession>A0A1M7RBM8</accession>
<dbReference type="Gene3D" id="3.40.50.10320">
    <property type="entry name" value="LmbE-like"/>
    <property type="match status" value="1"/>
</dbReference>
<dbReference type="PANTHER" id="PTHR12993">
    <property type="entry name" value="N-ACETYLGLUCOSAMINYL-PHOSPHATIDYLINOSITOL DE-N-ACETYLASE-RELATED"/>
    <property type="match status" value="1"/>
</dbReference>
<evidence type="ECO:0000313" key="3">
    <source>
        <dbReference type="Proteomes" id="UP000184440"/>
    </source>
</evidence>
<sequence length="281" mass="29564">MRPDDRARCRCHRGAAIGDTPVTPAPRTLAGMDTSLISTLSADTVAALGTTLCVWAHPDDESYLGAGLLAALHAADRHTAVVTATLGEAGLSGPAPRPGFADLPPPSRADELAAALRRLGVSDHHQLGFADGGCADVDLTTGAAAVQRVVSAVRPDTVVTFGLDGFTGHPDHVAVGLWTRRALRDLGWRGRLLHPVLTADDRAAGREIADLFGVYSLGEPRICEPAELAVRLELSGDLLDRKLGALRAHHSQTAVLVDYLGVERYSAWVGVESFVDAALRA</sequence>
<evidence type="ECO:0000256" key="1">
    <source>
        <dbReference type="ARBA" id="ARBA00022833"/>
    </source>
</evidence>
<evidence type="ECO:0000313" key="2">
    <source>
        <dbReference type="EMBL" id="SHN43611.1"/>
    </source>
</evidence>